<name>A0ABV6B5X2_9DEIO</name>
<dbReference type="SUPFAM" id="SSF52799">
    <property type="entry name" value="(Phosphotyrosine protein) phosphatases II"/>
    <property type="match status" value="1"/>
</dbReference>
<evidence type="ECO:0000313" key="2">
    <source>
        <dbReference type="Proteomes" id="UP001589733"/>
    </source>
</evidence>
<organism evidence="1 2">
    <name type="scientific">Deinococcus oregonensis</name>
    <dbReference type="NCBI Taxonomy" id="1805970"/>
    <lineage>
        <taxon>Bacteria</taxon>
        <taxon>Thermotogati</taxon>
        <taxon>Deinococcota</taxon>
        <taxon>Deinococci</taxon>
        <taxon>Deinococcales</taxon>
        <taxon>Deinococcaceae</taxon>
        <taxon>Deinococcus</taxon>
    </lineage>
</organism>
<dbReference type="Proteomes" id="UP001589733">
    <property type="component" value="Unassembled WGS sequence"/>
</dbReference>
<sequence>MLPQLLLLYRTGAGKTGCCGVVGVHDCPRLLWMPHAHSKAVPDGALNYRLSFPGLIRSGNLSRLSVQGRAHLMSSHVSRIVTVLGAILDVPPVPVLVHCHAGKDRTGLTLALCAELVELPRNQIDADYRAIRPELNGFYADQRRLTEPAKCGSLGQIRSV</sequence>
<dbReference type="InterPro" id="IPR026893">
    <property type="entry name" value="Tyr/Ser_Pase_IphP-type"/>
</dbReference>
<gene>
    <name evidence="1" type="ORF">ACFFLM_20415</name>
</gene>
<dbReference type="PROSITE" id="PS00383">
    <property type="entry name" value="TYR_PHOSPHATASE_1"/>
    <property type="match status" value="1"/>
</dbReference>
<dbReference type="RefSeq" id="WP_380014867.1">
    <property type="nucleotide sequence ID" value="NZ_JBHLYR010000060.1"/>
</dbReference>
<accession>A0ABV6B5X2</accession>
<dbReference type="Gene3D" id="3.90.190.10">
    <property type="entry name" value="Protein tyrosine phosphatase superfamily"/>
    <property type="match status" value="1"/>
</dbReference>
<proteinExistence type="predicted"/>
<keyword evidence="2" id="KW-1185">Reference proteome</keyword>
<dbReference type="Pfam" id="PF13350">
    <property type="entry name" value="Y_phosphatase3"/>
    <property type="match status" value="1"/>
</dbReference>
<reference evidence="1 2" key="1">
    <citation type="submission" date="2024-09" db="EMBL/GenBank/DDBJ databases">
        <authorList>
            <person name="Sun Q."/>
            <person name="Mori K."/>
        </authorList>
    </citation>
    <scope>NUCLEOTIDE SEQUENCE [LARGE SCALE GENOMIC DNA]</scope>
    <source>
        <strain evidence="1 2">JCM 13503</strain>
    </source>
</reference>
<comment type="caution">
    <text evidence="1">The sequence shown here is derived from an EMBL/GenBank/DDBJ whole genome shotgun (WGS) entry which is preliminary data.</text>
</comment>
<dbReference type="InterPro" id="IPR016130">
    <property type="entry name" value="Tyr_Pase_AS"/>
</dbReference>
<dbReference type="InterPro" id="IPR029021">
    <property type="entry name" value="Prot-tyrosine_phosphatase-like"/>
</dbReference>
<evidence type="ECO:0000313" key="1">
    <source>
        <dbReference type="EMBL" id="MFB9994325.1"/>
    </source>
</evidence>
<dbReference type="EMBL" id="JBHLYR010000060">
    <property type="protein sequence ID" value="MFB9994325.1"/>
    <property type="molecule type" value="Genomic_DNA"/>
</dbReference>
<protein>
    <submittedName>
        <fullName evidence="1">Tyrosine-protein phosphatase</fullName>
    </submittedName>
</protein>